<dbReference type="AlphaFoldDB" id="A0A7S0LPB3"/>
<protein>
    <submittedName>
        <fullName evidence="2">Uncharacterized protein</fullName>
    </submittedName>
</protein>
<evidence type="ECO:0000313" key="2">
    <source>
        <dbReference type="EMBL" id="CAD8617602.1"/>
    </source>
</evidence>
<feature type="region of interest" description="Disordered" evidence="1">
    <location>
        <begin position="82"/>
        <end position="134"/>
    </location>
</feature>
<organism evidence="2">
    <name type="scientific">Coccolithus braarudii</name>
    <dbReference type="NCBI Taxonomy" id="221442"/>
    <lineage>
        <taxon>Eukaryota</taxon>
        <taxon>Haptista</taxon>
        <taxon>Haptophyta</taxon>
        <taxon>Prymnesiophyceae</taxon>
        <taxon>Coccolithales</taxon>
        <taxon>Coccolithaceae</taxon>
        <taxon>Coccolithus</taxon>
    </lineage>
</organism>
<evidence type="ECO:0000256" key="1">
    <source>
        <dbReference type="SAM" id="MobiDB-lite"/>
    </source>
</evidence>
<gene>
    <name evidence="2" type="ORF">CPEL01642_LOCUS20983</name>
</gene>
<feature type="compositionally biased region" description="Basic and acidic residues" evidence="1">
    <location>
        <begin position="115"/>
        <end position="134"/>
    </location>
</feature>
<reference evidence="2" key="1">
    <citation type="submission" date="2021-01" db="EMBL/GenBank/DDBJ databases">
        <authorList>
            <person name="Corre E."/>
            <person name="Pelletier E."/>
            <person name="Niang G."/>
            <person name="Scheremetjew M."/>
            <person name="Finn R."/>
            <person name="Kale V."/>
            <person name="Holt S."/>
            <person name="Cochrane G."/>
            <person name="Meng A."/>
            <person name="Brown T."/>
            <person name="Cohen L."/>
        </authorList>
    </citation>
    <scope>NUCLEOTIDE SEQUENCE</scope>
    <source>
        <strain evidence="2">PLY182g</strain>
    </source>
</reference>
<proteinExistence type="predicted"/>
<sequence length="134" mass="14958">MSKQSSVHVPHRDYKAEVDALIKQSDYARAEGDAIDLSLAAQIALERGAAQERIAHERGLESSDRARQKIALAQERFKAGAEAQGISLDDEFERDEPAPRKPSTSANKYSVIMEQRARIQTTEKHKEKAQESDP</sequence>
<dbReference type="EMBL" id="HBEY01043826">
    <property type="protein sequence ID" value="CAD8617602.1"/>
    <property type="molecule type" value="Transcribed_RNA"/>
</dbReference>
<name>A0A7S0LPB3_9EUKA</name>
<accession>A0A7S0LPB3</accession>